<dbReference type="Pfam" id="PF01408">
    <property type="entry name" value="GFO_IDH_MocA"/>
    <property type="match status" value="1"/>
</dbReference>
<keyword evidence="1" id="KW-0560">Oxidoreductase</keyword>
<organism evidence="4 5">
    <name type="scientific">Rhizobium leguminosarum bv. viciae</name>
    <dbReference type="NCBI Taxonomy" id="387"/>
    <lineage>
        <taxon>Bacteria</taxon>
        <taxon>Pseudomonadati</taxon>
        <taxon>Pseudomonadota</taxon>
        <taxon>Alphaproteobacteria</taxon>
        <taxon>Hyphomicrobiales</taxon>
        <taxon>Rhizobiaceae</taxon>
        <taxon>Rhizobium/Agrobacterium group</taxon>
        <taxon>Rhizobium</taxon>
    </lineage>
</organism>
<reference evidence="4 5" key="1">
    <citation type="submission" date="2019-02" db="EMBL/GenBank/DDBJ databases">
        <title>The competitiveness to form nodules shapes the capacities of Rhizobium leguminosarum sv viciae communities to promote symbiosis with specific hosts.</title>
        <authorList>
            <person name="Boivin S."/>
            <person name="Lepetit M."/>
        </authorList>
    </citation>
    <scope>NUCLEOTIDE SEQUENCE [LARGE SCALE GENOMIC DNA]</scope>
    <source>
        <strain evidence="4 5">SPF4F3</strain>
    </source>
</reference>
<dbReference type="SUPFAM" id="SSF55347">
    <property type="entry name" value="Glyceraldehyde-3-phosphate dehydrogenase-like, C-terminal domain"/>
    <property type="match status" value="1"/>
</dbReference>
<evidence type="ECO:0000259" key="2">
    <source>
        <dbReference type="Pfam" id="PF01408"/>
    </source>
</evidence>
<proteinExistence type="predicted"/>
<dbReference type="GO" id="GO:0000166">
    <property type="term" value="F:nucleotide binding"/>
    <property type="evidence" value="ECO:0007669"/>
    <property type="project" value="InterPro"/>
</dbReference>
<protein>
    <submittedName>
        <fullName evidence="4">Gfo/Idh/MocA family oxidoreductase</fullName>
    </submittedName>
</protein>
<evidence type="ECO:0000313" key="4">
    <source>
        <dbReference type="EMBL" id="TBX86649.1"/>
    </source>
</evidence>
<dbReference type="AlphaFoldDB" id="A0A8G2IUP9"/>
<dbReference type="InterPro" id="IPR055170">
    <property type="entry name" value="GFO_IDH_MocA-like_dom"/>
</dbReference>
<dbReference type="Gene3D" id="3.40.50.720">
    <property type="entry name" value="NAD(P)-binding Rossmann-like Domain"/>
    <property type="match status" value="1"/>
</dbReference>
<evidence type="ECO:0000256" key="1">
    <source>
        <dbReference type="ARBA" id="ARBA00023002"/>
    </source>
</evidence>
<dbReference type="Proteomes" id="UP000291866">
    <property type="component" value="Unassembled WGS sequence"/>
</dbReference>
<name>A0A8G2IUP9_RHILV</name>
<dbReference type="EMBL" id="SJLU01000022">
    <property type="protein sequence ID" value="TBX86649.1"/>
    <property type="molecule type" value="Genomic_DNA"/>
</dbReference>
<dbReference type="Pfam" id="PF22725">
    <property type="entry name" value="GFO_IDH_MocA_C3"/>
    <property type="match status" value="1"/>
</dbReference>
<comment type="caution">
    <text evidence="4">The sequence shown here is derived from an EMBL/GenBank/DDBJ whole genome shotgun (WGS) entry which is preliminary data.</text>
</comment>
<dbReference type="SUPFAM" id="SSF51735">
    <property type="entry name" value="NAD(P)-binding Rossmann-fold domains"/>
    <property type="match status" value="1"/>
</dbReference>
<dbReference type="InterPro" id="IPR050463">
    <property type="entry name" value="Gfo/Idh/MocA_oxidrdct_glycsds"/>
</dbReference>
<dbReference type="GO" id="GO:0016491">
    <property type="term" value="F:oxidoreductase activity"/>
    <property type="evidence" value="ECO:0007669"/>
    <property type="project" value="UniProtKB-KW"/>
</dbReference>
<gene>
    <name evidence="4" type="ORF">E0H31_31195</name>
</gene>
<dbReference type="PANTHER" id="PTHR43818:SF11">
    <property type="entry name" value="BCDNA.GH03377"/>
    <property type="match status" value="1"/>
</dbReference>
<accession>A0A8G2IUP9</accession>
<dbReference type="PANTHER" id="PTHR43818">
    <property type="entry name" value="BCDNA.GH03377"/>
    <property type="match status" value="1"/>
</dbReference>
<feature type="domain" description="GFO/IDH/MocA-like oxidoreductase" evidence="3">
    <location>
        <begin position="129"/>
        <end position="265"/>
    </location>
</feature>
<dbReference type="RefSeq" id="WP_131602961.1">
    <property type="nucleotide sequence ID" value="NZ_SJLU01000022.1"/>
</dbReference>
<dbReference type="InterPro" id="IPR000683">
    <property type="entry name" value="Gfo/Idh/MocA-like_OxRdtase_N"/>
</dbReference>
<evidence type="ECO:0000313" key="5">
    <source>
        <dbReference type="Proteomes" id="UP000291866"/>
    </source>
</evidence>
<sequence>MVMRVGVVGCGNISKIYLSMANRFRDIKVVAISDLRPEVAAAQAELFDLRAMPVHELIDSHDIDIVLNLTIPSAHADVSIAALTAGKHVYSEKPLAASLVDGRRIAEAAKQTGLRVGAAPDTFLGAGAQTALRLIEDGAIGTPIIGSAAIMSRGMEHWHPNPEFFFKPGGGPVLDMGPYYVTTLVAMLGPVHKVSAVGQIGLAERTVTAEGSPVLGSTIKVEVLTSVQAILTFQSGAQVTLQCSWDVWKHGLLPIEVHGTAGSIRVPDPNTFGGVISVSAAGAEWEPVETSELVFGAPNWPLDAPSRVNYRGLGLAEMANAILHNRPHRANAALGLHTLAVLEGILQSATEERPVIIQESCERPALLRQSEAFELLVSAASIA</sequence>
<feature type="domain" description="Gfo/Idh/MocA-like oxidoreductase N-terminal" evidence="2">
    <location>
        <begin position="3"/>
        <end position="117"/>
    </location>
</feature>
<dbReference type="InterPro" id="IPR036291">
    <property type="entry name" value="NAD(P)-bd_dom_sf"/>
</dbReference>
<evidence type="ECO:0000259" key="3">
    <source>
        <dbReference type="Pfam" id="PF22725"/>
    </source>
</evidence>
<dbReference type="Gene3D" id="3.30.360.10">
    <property type="entry name" value="Dihydrodipicolinate Reductase, domain 2"/>
    <property type="match status" value="1"/>
</dbReference>